<dbReference type="EMBL" id="CP008956">
    <property type="protein sequence ID" value="QJQ00651.1"/>
    <property type="molecule type" value="Genomic_DNA"/>
</dbReference>
<feature type="active site" description="Proton acceptor" evidence="10">
    <location>
        <position position="310"/>
    </location>
</feature>
<dbReference type="NCBIfam" id="NF000996">
    <property type="entry name" value="PRK00105.1"/>
    <property type="match status" value="1"/>
</dbReference>
<dbReference type="AlphaFoldDB" id="A0A6M3ZQJ6"/>
<dbReference type="InterPro" id="IPR036087">
    <property type="entry name" value="Nict_dMeBzImd_PRibTrfase_sf"/>
</dbReference>
<dbReference type="GO" id="GO:0009236">
    <property type="term" value="P:cobalamin biosynthetic process"/>
    <property type="evidence" value="ECO:0007669"/>
    <property type="project" value="UniProtKB-UniRule"/>
</dbReference>
<keyword evidence="7 10" id="KW-0808">Transferase</keyword>
<dbReference type="SUPFAM" id="SSF52733">
    <property type="entry name" value="Nicotinate mononucleotide:5,6-dimethylbenzimidazole phosphoribosyltransferase (CobT)"/>
    <property type="match status" value="1"/>
</dbReference>
<dbReference type="Gene3D" id="1.10.1610.10">
    <property type="match status" value="1"/>
</dbReference>
<dbReference type="GO" id="GO:0008939">
    <property type="term" value="F:nicotinate-nucleotide-dimethylbenzimidazole phosphoribosyltransferase activity"/>
    <property type="evidence" value="ECO:0007669"/>
    <property type="project" value="UniProtKB-UniRule"/>
</dbReference>
<dbReference type="Proteomes" id="UP000501648">
    <property type="component" value="Chromosome"/>
</dbReference>
<evidence type="ECO:0000313" key="12">
    <source>
        <dbReference type="Proteomes" id="UP000501648"/>
    </source>
</evidence>
<dbReference type="PANTHER" id="PTHR43463:SF1">
    <property type="entry name" value="NICOTINATE-NUCLEOTIDE--DIMETHYLBENZIMIDAZOLE PHOSPHORIBOSYLTRANSFERASE"/>
    <property type="match status" value="1"/>
</dbReference>
<dbReference type="InterPro" id="IPR003200">
    <property type="entry name" value="Nict_dMeBzImd_PRibTrfase"/>
</dbReference>
<reference evidence="11 12" key="1">
    <citation type="journal article" date="2012" name="J. Bacteriol.">
        <title>Genome sequence of the pathogenic Herbaspirillum seropedicae strain Os34, isolated from rice roots.</title>
        <authorList>
            <person name="Ye W."/>
            <person name="Ye S."/>
            <person name="Liu J."/>
            <person name="Chang S."/>
            <person name="Chen M."/>
            <person name="Zhu B."/>
            <person name="Guo L."/>
            <person name="An Q."/>
        </authorList>
    </citation>
    <scope>NUCLEOTIDE SEQUENCE [LARGE SCALE GENOMIC DNA]</scope>
    <source>
        <strain evidence="11 12">Os34</strain>
    </source>
</reference>
<keyword evidence="6 10" id="KW-0328">Glycosyltransferase</keyword>
<sequence>MQIPTLVSPHDADLAARLDARINDKTKPLGSLGALERLARQIGLIQGSEHPSLRQPAIVVCAGDHGVTAEGVSAYPQSVTWQMVENFLAGGAAINVFARQNQCALYIVDAGVNHDFGQRAGLVDRKIAPGTANFCQGPAMTMAQCEAALQAGIHFVDALEVDVLGFGEMGIGNTTAAAALMAAFTGSAVADCVGAGAGLDAQGMARKADAITRALQLHAQAHTPLERLAALGGLEIAFMTGAMLRAAQRRMVLLIDGFIVTSALLVAQALQPAVLEYCVFSHCSDEAGHRRMLQYLGAHPLMQLDLRLGEGTGAALALPLLRSAVNFLERMATFSSASVSKQHG</sequence>
<evidence type="ECO:0000256" key="5">
    <source>
        <dbReference type="ARBA" id="ARBA00022573"/>
    </source>
</evidence>
<dbReference type="FunFam" id="3.40.50.10210:FF:000001">
    <property type="entry name" value="Nicotinate-nucleotide--dimethylbenzimidazole phosphoribosyltransferase"/>
    <property type="match status" value="1"/>
</dbReference>
<comment type="function">
    <text evidence="10">Catalyzes the synthesis of alpha-ribazole-5'-phosphate from nicotinate mononucleotide (NAMN) and 5,6-dimethylbenzimidazole (DMB).</text>
</comment>
<dbReference type="PANTHER" id="PTHR43463">
    <property type="entry name" value="NICOTINATE-NUCLEOTIDE--DIMETHYLBENZIMIDAZOLE PHOSPHORIBOSYLTRANSFERASE"/>
    <property type="match status" value="1"/>
</dbReference>
<organism evidence="11 12">
    <name type="scientific">Herbaspirillum rubrisubalbicans Os34</name>
    <dbReference type="NCBI Taxonomy" id="1235827"/>
    <lineage>
        <taxon>Bacteria</taxon>
        <taxon>Pseudomonadati</taxon>
        <taxon>Pseudomonadota</taxon>
        <taxon>Betaproteobacteria</taxon>
        <taxon>Burkholderiales</taxon>
        <taxon>Oxalobacteraceae</taxon>
        <taxon>Herbaspirillum</taxon>
    </lineage>
</organism>
<dbReference type="UniPathway" id="UPA00061">
    <property type="reaction ID" value="UER00516"/>
</dbReference>
<evidence type="ECO:0000256" key="8">
    <source>
        <dbReference type="ARBA" id="ARBA00030686"/>
    </source>
</evidence>
<keyword evidence="5 10" id="KW-0169">Cobalamin biosynthesis</keyword>
<comment type="catalytic activity">
    <reaction evidence="9 10">
        <text>5,6-dimethylbenzimidazole + nicotinate beta-D-ribonucleotide = alpha-ribazole 5'-phosphate + nicotinate + H(+)</text>
        <dbReference type="Rhea" id="RHEA:11196"/>
        <dbReference type="ChEBI" id="CHEBI:15378"/>
        <dbReference type="ChEBI" id="CHEBI:15890"/>
        <dbReference type="ChEBI" id="CHEBI:32544"/>
        <dbReference type="ChEBI" id="CHEBI:57502"/>
        <dbReference type="ChEBI" id="CHEBI:57918"/>
        <dbReference type="EC" id="2.4.2.21"/>
    </reaction>
</comment>
<dbReference type="RefSeq" id="WP_017450851.1">
    <property type="nucleotide sequence ID" value="NZ_CP008956.1"/>
</dbReference>
<dbReference type="Gene3D" id="3.40.50.10210">
    <property type="match status" value="1"/>
</dbReference>
<evidence type="ECO:0000256" key="10">
    <source>
        <dbReference type="HAMAP-Rule" id="MF_00230"/>
    </source>
</evidence>
<dbReference type="InterPro" id="IPR017846">
    <property type="entry name" value="Nict_dMeBzImd_PRibTrfase_bact"/>
</dbReference>
<dbReference type="EC" id="2.4.2.21" evidence="3 10"/>
<dbReference type="CDD" id="cd02439">
    <property type="entry name" value="DMB-PRT_CobT"/>
    <property type="match status" value="1"/>
</dbReference>
<evidence type="ECO:0000256" key="2">
    <source>
        <dbReference type="ARBA" id="ARBA00007110"/>
    </source>
</evidence>
<evidence type="ECO:0000256" key="7">
    <source>
        <dbReference type="ARBA" id="ARBA00022679"/>
    </source>
</evidence>
<comment type="similarity">
    <text evidence="2 10">Belongs to the CobT family.</text>
</comment>
<evidence type="ECO:0000256" key="3">
    <source>
        <dbReference type="ARBA" id="ARBA00011991"/>
    </source>
</evidence>
<dbReference type="NCBIfam" id="TIGR03160">
    <property type="entry name" value="cobT_DBIPRT"/>
    <property type="match status" value="1"/>
</dbReference>
<evidence type="ECO:0000256" key="9">
    <source>
        <dbReference type="ARBA" id="ARBA00047340"/>
    </source>
</evidence>
<name>A0A6M3ZQJ6_9BURK</name>
<proteinExistence type="inferred from homology"/>
<dbReference type="InterPro" id="IPR023195">
    <property type="entry name" value="Nict_dMeBzImd_PRibTrfase_N"/>
</dbReference>
<protein>
    <recommendedName>
        <fullName evidence="4 10">Nicotinate-nucleotide--dimethylbenzimidazole phosphoribosyltransferase</fullName>
        <shortName evidence="10">NN:DBI PRT</shortName>
        <ecNumber evidence="3 10">2.4.2.21</ecNumber>
    </recommendedName>
    <alternativeName>
        <fullName evidence="8 10">N(1)-alpha-phosphoribosyltransferase</fullName>
    </alternativeName>
</protein>
<evidence type="ECO:0000313" key="11">
    <source>
        <dbReference type="EMBL" id="QJQ00651.1"/>
    </source>
</evidence>
<comment type="pathway">
    <text evidence="1 10">Nucleoside biosynthesis; alpha-ribazole biosynthesis; alpha-ribazole from 5,6-dimethylbenzimidazole: step 1/2.</text>
</comment>
<dbReference type="Pfam" id="PF02277">
    <property type="entry name" value="DBI_PRT"/>
    <property type="match status" value="1"/>
</dbReference>
<accession>A0A6M3ZQJ6</accession>
<gene>
    <name evidence="10 11" type="primary">cobT</name>
    <name evidence="11" type="ORF">C798_10525</name>
</gene>
<evidence type="ECO:0000256" key="6">
    <source>
        <dbReference type="ARBA" id="ARBA00022676"/>
    </source>
</evidence>
<evidence type="ECO:0000256" key="1">
    <source>
        <dbReference type="ARBA" id="ARBA00005049"/>
    </source>
</evidence>
<evidence type="ECO:0000256" key="4">
    <source>
        <dbReference type="ARBA" id="ARBA00015486"/>
    </source>
</evidence>
<dbReference type="HAMAP" id="MF_00230">
    <property type="entry name" value="CobT"/>
    <property type="match status" value="1"/>
</dbReference>